<dbReference type="PROSITE" id="PS51900">
    <property type="entry name" value="CB"/>
    <property type="match status" value="1"/>
</dbReference>
<sequence length="398" mass="44502">MALSVTGIRSLQSRERQYKKADEKGLYLLVRPNGSKLWQHKIRVAGKEKVLSYGAFPDTSLAEARRKRDESRAMLMAGVDPALERKRVKAKAKVSAQDSFARVAEEYIRKRKLDGLAPATIAKAEWFLSLLKPAIGSVPVGEVEPQVLLAALKRLESKGNYETAKKTLSFASRVFRYAVATARANSDPAGLLRGALISPKPEHFSAILDPTKFGTLLQAIDGYSGQPVTRLALQIAPHVFLRPGELRKATWDEIDLENATWTIPAGRMKSRRQHVLPLSRQVLELFAELAAYTGNRGYAFPAFHTTQRPLSENTLNQALRRLGFSKETMTAHGFRATASTMLNESGRWSPDAIERSLAHADRDAVRAAYNRGQHWEERVEMAQRWSDKLEQLKSRSSV</sequence>
<dbReference type="Gene3D" id="1.10.443.10">
    <property type="entry name" value="Intergrase catalytic core"/>
    <property type="match status" value="1"/>
</dbReference>
<dbReference type="PANTHER" id="PTHR30629:SF2">
    <property type="entry name" value="PROPHAGE INTEGRASE INTS-RELATED"/>
    <property type="match status" value="1"/>
</dbReference>
<dbReference type="EMBL" id="JAHVKP010000001">
    <property type="protein sequence ID" value="MBY6218778.1"/>
    <property type="molecule type" value="Genomic_DNA"/>
</dbReference>
<protein>
    <submittedName>
        <fullName evidence="8">Tyrosine-type recombinase/integrase</fullName>
    </submittedName>
</protein>
<dbReference type="GO" id="GO:0015074">
    <property type="term" value="P:DNA integration"/>
    <property type="evidence" value="ECO:0007669"/>
    <property type="project" value="UniProtKB-KW"/>
</dbReference>
<organism evidence="8 9">
    <name type="scientific">Qipengyuania aquimaris</name>
    <dbReference type="NCBI Taxonomy" id="255984"/>
    <lineage>
        <taxon>Bacteria</taxon>
        <taxon>Pseudomonadati</taxon>
        <taxon>Pseudomonadota</taxon>
        <taxon>Alphaproteobacteria</taxon>
        <taxon>Sphingomonadales</taxon>
        <taxon>Erythrobacteraceae</taxon>
        <taxon>Qipengyuania</taxon>
    </lineage>
</organism>
<dbReference type="GO" id="GO:0006310">
    <property type="term" value="P:DNA recombination"/>
    <property type="evidence" value="ECO:0007669"/>
    <property type="project" value="UniProtKB-KW"/>
</dbReference>
<keyword evidence="3 5" id="KW-0238">DNA-binding</keyword>
<evidence type="ECO:0000256" key="1">
    <source>
        <dbReference type="ARBA" id="ARBA00008857"/>
    </source>
</evidence>
<dbReference type="Proteomes" id="UP000824927">
    <property type="component" value="Unassembled WGS sequence"/>
</dbReference>
<evidence type="ECO:0000313" key="9">
    <source>
        <dbReference type="Proteomes" id="UP000824927"/>
    </source>
</evidence>
<evidence type="ECO:0000256" key="2">
    <source>
        <dbReference type="ARBA" id="ARBA00022908"/>
    </source>
</evidence>
<keyword evidence="4" id="KW-0233">DNA recombination</keyword>
<dbReference type="InterPro" id="IPR050808">
    <property type="entry name" value="Phage_Integrase"/>
</dbReference>
<comment type="similarity">
    <text evidence="1">Belongs to the 'phage' integrase family.</text>
</comment>
<dbReference type="InterPro" id="IPR010998">
    <property type="entry name" value="Integrase_recombinase_N"/>
</dbReference>
<dbReference type="SUPFAM" id="SSF56349">
    <property type="entry name" value="DNA breaking-rejoining enzymes"/>
    <property type="match status" value="1"/>
</dbReference>
<dbReference type="InterPro" id="IPR002104">
    <property type="entry name" value="Integrase_catalytic"/>
</dbReference>
<dbReference type="Gene3D" id="1.10.150.130">
    <property type="match status" value="1"/>
</dbReference>
<dbReference type="InterPro" id="IPR025166">
    <property type="entry name" value="Integrase_DNA_bind_dom"/>
</dbReference>
<dbReference type="CDD" id="cd00801">
    <property type="entry name" value="INT_P4_C"/>
    <property type="match status" value="1"/>
</dbReference>
<dbReference type="Gene3D" id="3.30.160.390">
    <property type="entry name" value="Integrase, DNA-binding domain"/>
    <property type="match status" value="1"/>
</dbReference>
<name>A0A9Q3S2H9_9SPHN</name>
<gene>
    <name evidence="8" type="ORF">KUV31_10555</name>
</gene>
<accession>A0A9Q3S2H9</accession>
<dbReference type="GO" id="GO:0003677">
    <property type="term" value="F:DNA binding"/>
    <property type="evidence" value="ECO:0007669"/>
    <property type="project" value="UniProtKB-UniRule"/>
</dbReference>
<dbReference type="InterPro" id="IPR013762">
    <property type="entry name" value="Integrase-like_cat_sf"/>
</dbReference>
<dbReference type="PROSITE" id="PS51898">
    <property type="entry name" value="TYR_RECOMBINASE"/>
    <property type="match status" value="1"/>
</dbReference>
<keyword evidence="2" id="KW-0229">DNA integration</keyword>
<dbReference type="Pfam" id="PF22022">
    <property type="entry name" value="Phage_int_M"/>
    <property type="match status" value="1"/>
</dbReference>
<dbReference type="AlphaFoldDB" id="A0A9Q3S2H9"/>
<dbReference type="Pfam" id="PF00589">
    <property type="entry name" value="Phage_integrase"/>
    <property type="match status" value="1"/>
</dbReference>
<dbReference type="InterPro" id="IPR011010">
    <property type="entry name" value="DNA_brk_join_enz"/>
</dbReference>
<comment type="caution">
    <text evidence="8">The sequence shown here is derived from an EMBL/GenBank/DDBJ whole genome shotgun (WGS) entry which is preliminary data.</text>
</comment>
<evidence type="ECO:0000256" key="5">
    <source>
        <dbReference type="PROSITE-ProRule" id="PRU01248"/>
    </source>
</evidence>
<dbReference type="Pfam" id="PF13356">
    <property type="entry name" value="Arm-DNA-bind_3"/>
    <property type="match status" value="1"/>
</dbReference>
<feature type="domain" description="Tyr recombinase" evidence="6">
    <location>
        <begin position="203"/>
        <end position="386"/>
    </location>
</feature>
<proteinExistence type="inferred from homology"/>
<feature type="domain" description="Core-binding (CB)" evidence="7">
    <location>
        <begin position="98"/>
        <end position="179"/>
    </location>
</feature>
<dbReference type="InterPro" id="IPR044068">
    <property type="entry name" value="CB"/>
</dbReference>
<evidence type="ECO:0000256" key="3">
    <source>
        <dbReference type="ARBA" id="ARBA00023125"/>
    </source>
</evidence>
<evidence type="ECO:0000313" key="8">
    <source>
        <dbReference type="EMBL" id="MBY6218778.1"/>
    </source>
</evidence>
<dbReference type="InterPro" id="IPR053876">
    <property type="entry name" value="Phage_int_M"/>
</dbReference>
<reference evidence="8" key="1">
    <citation type="submission" date="2021-06" db="EMBL/GenBank/DDBJ databases">
        <title>50 bacteria genomes isolated from Dapeng, Shenzhen, China.</title>
        <authorList>
            <person name="Zheng W."/>
            <person name="Yu S."/>
            <person name="Huang Y."/>
        </authorList>
    </citation>
    <scope>NUCLEOTIDE SEQUENCE</scope>
    <source>
        <strain evidence="8">DP4N28-2</strain>
    </source>
</reference>
<evidence type="ECO:0000256" key="4">
    <source>
        <dbReference type="ARBA" id="ARBA00023172"/>
    </source>
</evidence>
<dbReference type="PANTHER" id="PTHR30629">
    <property type="entry name" value="PROPHAGE INTEGRASE"/>
    <property type="match status" value="1"/>
</dbReference>
<evidence type="ECO:0000259" key="6">
    <source>
        <dbReference type="PROSITE" id="PS51898"/>
    </source>
</evidence>
<dbReference type="InterPro" id="IPR038488">
    <property type="entry name" value="Integrase_DNA-bd_sf"/>
</dbReference>
<evidence type="ECO:0000259" key="7">
    <source>
        <dbReference type="PROSITE" id="PS51900"/>
    </source>
</evidence>